<dbReference type="InterPro" id="IPR011250">
    <property type="entry name" value="OMP/PagP_B-barrel"/>
</dbReference>
<evidence type="ECO:0000313" key="4">
    <source>
        <dbReference type="EMBL" id="ATX82188.1"/>
    </source>
</evidence>
<dbReference type="Gene3D" id="2.40.160.20">
    <property type="match status" value="1"/>
</dbReference>
<evidence type="ECO:0000256" key="1">
    <source>
        <dbReference type="ARBA" id="ARBA00022729"/>
    </source>
</evidence>
<keyword evidence="1 2" id="KW-0732">Signal</keyword>
<feature type="domain" description="Outer membrane protein beta-barrel" evidence="3">
    <location>
        <begin position="8"/>
        <end position="186"/>
    </location>
</feature>
<evidence type="ECO:0000256" key="2">
    <source>
        <dbReference type="SAM" id="SignalP"/>
    </source>
</evidence>
<accession>A0A2K8L4D7</accession>
<dbReference type="AlphaFoldDB" id="A0A2K8L4D7"/>
<dbReference type="InterPro" id="IPR027385">
    <property type="entry name" value="Beta-barrel_OMP"/>
</dbReference>
<proteinExistence type="predicted"/>
<organism evidence="4 5">
    <name type="scientific">Mariprofundus ferrinatatus</name>
    <dbReference type="NCBI Taxonomy" id="1921087"/>
    <lineage>
        <taxon>Bacteria</taxon>
        <taxon>Pseudomonadati</taxon>
        <taxon>Pseudomonadota</taxon>
        <taxon>Candidatius Mariprofundia</taxon>
        <taxon>Mariprofundales</taxon>
        <taxon>Mariprofundaceae</taxon>
        <taxon>Mariprofundus</taxon>
    </lineage>
</organism>
<dbReference type="KEGG" id="mfn:Ga0123462_1324"/>
<dbReference type="OrthoDB" id="5293394at2"/>
<dbReference type="EMBL" id="CP018800">
    <property type="protein sequence ID" value="ATX82188.1"/>
    <property type="molecule type" value="Genomic_DNA"/>
</dbReference>
<name>A0A2K8L4D7_9PROT</name>
<feature type="signal peptide" evidence="2">
    <location>
        <begin position="1"/>
        <end position="24"/>
    </location>
</feature>
<dbReference type="SUPFAM" id="SSF56925">
    <property type="entry name" value="OMPA-like"/>
    <property type="match status" value="1"/>
</dbReference>
<feature type="chain" id="PRO_5014978867" evidence="2">
    <location>
        <begin position="25"/>
        <end position="187"/>
    </location>
</feature>
<dbReference type="Pfam" id="PF13505">
    <property type="entry name" value="OMP_b-brl"/>
    <property type="match status" value="1"/>
</dbReference>
<sequence>MKKTVTSFIAALAAITSVAPAAHASDPYIGVGVGSFILNDGISKKASTIGTYLQVGDNFSEFLGGEIRIGTSGNTKEEFAIIPGNKVDYFAAAFLKPQIKIAEDFTAYALVGMGTIRATHYPVAGLSSSKSRSGLGYGLGFSYSAMENLGISGEWSHLNTKPKGATSVNYKGVSASMYTLSLQYHFF</sequence>
<protein>
    <submittedName>
        <fullName evidence="4">Opacity protein</fullName>
    </submittedName>
</protein>
<reference evidence="4 5" key="1">
    <citation type="submission" date="2016-12" db="EMBL/GenBank/DDBJ databases">
        <title>Isolation and genomic insights into novel planktonic Zetaproteobacteria from stratified waters of the Chesapeake Bay.</title>
        <authorList>
            <person name="McAllister S.M."/>
            <person name="Kato S."/>
            <person name="Chan C.S."/>
            <person name="Chiu B.K."/>
            <person name="Field E.K."/>
        </authorList>
    </citation>
    <scope>NUCLEOTIDE SEQUENCE [LARGE SCALE GENOMIC DNA]</scope>
    <source>
        <strain evidence="4 5">CP-8</strain>
    </source>
</reference>
<dbReference type="RefSeq" id="WP_157821298.1">
    <property type="nucleotide sequence ID" value="NZ_CP018800.1"/>
</dbReference>
<evidence type="ECO:0000313" key="5">
    <source>
        <dbReference type="Proteomes" id="UP000231637"/>
    </source>
</evidence>
<dbReference type="Proteomes" id="UP000231637">
    <property type="component" value="Chromosome"/>
</dbReference>
<keyword evidence="5" id="KW-1185">Reference proteome</keyword>
<evidence type="ECO:0000259" key="3">
    <source>
        <dbReference type="Pfam" id="PF13505"/>
    </source>
</evidence>
<gene>
    <name evidence="4" type="ORF">Ga0123462_1324</name>
</gene>